<evidence type="ECO:0000313" key="3">
    <source>
        <dbReference type="Proteomes" id="UP000187203"/>
    </source>
</evidence>
<evidence type="ECO:0000313" key="2">
    <source>
        <dbReference type="EMBL" id="OMO64126.1"/>
    </source>
</evidence>
<comment type="caution">
    <text evidence="2">The sequence shown here is derived from an EMBL/GenBank/DDBJ whole genome shotgun (WGS) entry which is preliminary data.</text>
</comment>
<dbReference type="AlphaFoldDB" id="A0A1R3H1K8"/>
<evidence type="ECO:0000256" key="1">
    <source>
        <dbReference type="SAM" id="MobiDB-lite"/>
    </source>
</evidence>
<feature type="region of interest" description="Disordered" evidence="1">
    <location>
        <begin position="1"/>
        <end position="36"/>
    </location>
</feature>
<accession>A0A1R3H1K8</accession>
<dbReference type="EMBL" id="AWUE01021011">
    <property type="protein sequence ID" value="OMO64126.1"/>
    <property type="molecule type" value="Genomic_DNA"/>
</dbReference>
<protein>
    <submittedName>
        <fullName evidence="2">Uncharacterized protein</fullName>
    </submittedName>
</protein>
<proteinExistence type="predicted"/>
<keyword evidence="3" id="KW-1185">Reference proteome</keyword>
<reference evidence="3" key="1">
    <citation type="submission" date="2013-09" db="EMBL/GenBank/DDBJ databases">
        <title>Corchorus olitorius genome sequencing.</title>
        <authorList>
            <person name="Alam M."/>
            <person name="Haque M.S."/>
            <person name="Islam M.S."/>
            <person name="Emdad E.M."/>
            <person name="Islam M.M."/>
            <person name="Ahmed B."/>
            <person name="Halim A."/>
            <person name="Hossen Q.M.M."/>
            <person name="Hossain M.Z."/>
            <person name="Ahmed R."/>
            <person name="Khan M.M."/>
            <person name="Islam R."/>
            <person name="Rashid M.M."/>
            <person name="Khan S.A."/>
            <person name="Rahman M.S."/>
            <person name="Alam M."/>
            <person name="Yahiya A.S."/>
            <person name="Khan M.S."/>
            <person name="Azam M.S."/>
            <person name="Haque T."/>
            <person name="Lashkar M.Z.H."/>
            <person name="Akhand A.I."/>
            <person name="Morshed G."/>
            <person name="Roy S."/>
            <person name="Uddin K.S."/>
            <person name="Rabeya T."/>
            <person name="Hossain A.S."/>
            <person name="Chowdhury A."/>
            <person name="Snigdha A.R."/>
            <person name="Mortoza M.S."/>
            <person name="Matin S.A."/>
            <person name="Hoque S.M.E."/>
            <person name="Islam M.K."/>
            <person name="Roy D.K."/>
            <person name="Haider R."/>
            <person name="Moosa M.M."/>
            <person name="Elias S.M."/>
            <person name="Hasan A.M."/>
            <person name="Jahan S."/>
            <person name="Shafiuddin M."/>
            <person name="Mahmood N."/>
            <person name="Shommy N.S."/>
        </authorList>
    </citation>
    <scope>NUCLEOTIDE SEQUENCE [LARGE SCALE GENOMIC DNA]</scope>
    <source>
        <strain evidence="3">cv. O-4</strain>
    </source>
</reference>
<gene>
    <name evidence="2" type="ORF">COLO4_32106</name>
</gene>
<name>A0A1R3H1K8_9ROSI</name>
<organism evidence="2 3">
    <name type="scientific">Corchorus olitorius</name>
    <dbReference type="NCBI Taxonomy" id="93759"/>
    <lineage>
        <taxon>Eukaryota</taxon>
        <taxon>Viridiplantae</taxon>
        <taxon>Streptophyta</taxon>
        <taxon>Embryophyta</taxon>
        <taxon>Tracheophyta</taxon>
        <taxon>Spermatophyta</taxon>
        <taxon>Magnoliopsida</taxon>
        <taxon>eudicotyledons</taxon>
        <taxon>Gunneridae</taxon>
        <taxon>Pentapetalae</taxon>
        <taxon>rosids</taxon>
        <taxon>malvids</taxon>
        <taxon>Malvales</taxon>
        <taxon>Malvaceae</taxon>
        <taxon>Grewioideae</taxon>
        <taxon>Apeibeae</taxon>
        <taxon>Corchorus</taxon>
    </lineage>
</organism>
<dbReference type="Proteomes" id="UP000187203">
    <property type="component" value="Unassembled WGS sequence"/>
</dbReference>
<sequence length="36" mass="4308">MVKKDEKPKEKEEDINDDPKKTVSDLERSRTEKFIT</sequence>